<evidence type="ECO:0000256" key="1">
    <source>
        <dbReference type="ARBA" id="ARBA00004496"/>
    </source>
</evidence>
<dbReference type="EMBL" id="JBHULX010000027">
    <property type="protein sequence ID" value="MFD2591944.1"/>
    <property type="molecule type" value="Genomic_DNA"/>
</dbReference>
<dbReference type="SUPFAM" id="SSF140683">
    <property type="entry name" value="SP0561-like"/>
    <property type="match status" value="1"/>
</dbReference>
<dbReference type="Proteomes" id="UP001597459">
    <property type="component" value="Unassembled WGS sequence"/>
</dbReference>
<dbReference type="PANTHER" id="PTHR36438:SF1">
    <property type="entry name" value="IRON-SULFUR CLUSTER REPAIR PROTEIN YTFE"/>
    <property type="match status" value="1"/>
</dbReference>
<feature type="domain" description="Hemerythrin-like" evidence="5">
    <location>
        <begin position="78"/>
        <end position="231"/>
    </location>
</feature>
<accession>A0ABW5NAN7</accession>
<evidence type="ECO:0000313" key="7">
    <source>
        <dbReference type="Proteomes" id="UP001597459"/>
    </source>
</evidence>
<keyword evidence="2" id="KW-0963">Cytoplasm</keyword>
<keyword evidence="7" id="KW-1185">Reference proteome</keyword>
<organism evidence="6 7">
    <name type="scientific">Aquimarina hainanensis</name>
    <dbReference type="NCBI Taxonomy" id="1578017"/>
    <lineage>
        <taxon>Bacteria</taxon>
        <taxon>Pseudomonadati</taxon>
        <taxon>Bacteroidota</taxon>
        <taxon>Flavobacteriia</taxon>
        <taxon>Flavobacteriales</taxon>
        <taxon>Flavobacteriaceae</taxon>
        <taxon>Aquimarina</taxon>
    </lineage>
</organism>
<reference evidence="7" key="1">
    <citation type="journal article" date="2019" name="Int. J. Syst. Evol. Microbiol.">
        <title>The Global Catalogue of Microorganisms (GCM) 10K type strain sequencing project: providing services to taxonomists for standard genome sequencing and annotation.</title>
        <authorList>
            <consortium name="The Broad Institute Genomics Platform"/>
            <consortium name="The Broad Institute Genome Sequencing Center for Infectious Disease"/>
            <person name="Wu L."/>
            <person name="Ma J."/>
        </authorList>
    </citation>
    <scope>NUCLEOTIDE SEQUENCE [LARGE SCALE GENOMIC DNA]</scope>
    <source>
        <strain evidence="7">KCTC 42423</strain>
    </source>
</reference>
<proteinExistence type="predicted"/>
<dbReference type="InterPro" id="IPR012312">
    <property type="entry name" value="Hemerythrin-like"/>
</dbReference>
<evidence type="ECO:0000259" key="5">
    <source>
        <dbReference type="Pfam" id="PF01814"/>
    </source>
</evidence>
<dbReference type="Pfam" id="PF04405">
    <property type="entry name" value="ScdA_N"/>
    <property type="match status" value="1"/>
</dbReference>
<evidence type="ECO:0000256" key="4">
    <source>
        <dbReference type="ARBA" id="ARBA00023004"/>
    </source>
</evidence>
<dbReference type="Pfam" id="PF01814">
    <property type="entry name" value="Hemerythrin"/>
    <property type="match status" value="1"/>
</dbReference>
<dbReference type="InterPro" id="IPR019903">
    <property type="entry name" value="RIC_family"/>
</dbReference>
<name>A0ABW5NAN7_9FLAO</name>
<dbReference type="Gene3D" id="1.10.3910.10">
    <property type="entry name" value="SP0561-like"/>
    <property type="match status" value="1"/>
</dbReference>
<dbReference type="RefSeq" id="WP_176027502.1">
    <property type="nucleotide sequence ID" value="NZ_JBHSJV010000001.1"/>
</dbReference>
<protein>
    <submittedName>
        <fullName evidence="6">Iron-sulfur cluster repair di-iron protein</fullName>
    </submittedName>
</protein>
<sequence length="242" mass="27798">MIITAQKTVAEVVADNIKTAHVFKKYGIDFCCGGGITIQKACSNHNIDYDIVRNELMAIDQKNKKEFDYNNWELGFLIDHIIHVHHTYVEESIGILLAYTEKVANVHGHHYPELIKIKELFLEVANELTTHMKKEELILFPFIKKLIKADQTQTPYASPHFGTVKNPVQMMEYEHENAGTIFKTIAKLTNNYTPPEEACNTFKALYAELDDFEQDLHLHIHLENNIVHPKAVALEKKVQNCL</sequence>
<comment type="caution">
    <text evidence="6">The sequence shown here is derived from an EMBL/GenBank/DDBJ whole genome shotgun (WGS) entry which is preliminary data.</text>
</comment>
<dbReference type="Gene3D" id="1.20.120.520">
    <property type="entry name" value="nmb1532 protein domain like"/>
    <property type="match status" value="1"/>
</dbReference>
<evidence type="ECO:0000256" key="2">
    <source>
        <dbReference type="ARBA" id="ARBA00022490"/>
    </source>
</evidence>
<gene>
    <name evidence="6" type="primary">ric</name>
    <name evidence="6" type="ORF">ACFSTE_13990</name>
</gene>
<keyword evidence="4" id="KW-0408">Iron</keyword>
<evidence type="ECO:0000256" key="3">
    <source>
        <dbReference type="ARBA" id="ARBA00022723"/>
    </source>
</evidence>
<comment type="subcellular location">
    <subcellularLocation>
        <location evidence="1">Cytoplasm</location>
    </subcellularLocation>
</comment>
<dbReference type="InterPro" id="IPR038062">
    <property type="entry name" value="ScdA-like_N_sf"/>
</dbReference>
<evidence type="ECO:0000313" key="6">
    <source>
        <dbReference type="EMBL" id="MFD2591944.1"/>
    </source>
</evidence>
<dbReference type="NCBIfam" id="TIGR03652">
    <property type="entry name" value="FeS_repair_RIC"/>
    <property type="match status" value="1"/>
</dbReference>
<dbReference type="PANTHER" id="PTHR36438">
    <property type="entry name" value="IRON-SULFUR CLUSTER REPAIR PROTEIN YTFE"/>
    <property type="match status" value="1"/>
</dbReference>
<keyword evidence="3" id="KW-0479">Metal-binding</keyword>